<reference evidence="6" key="2">
    <citation type="submission" date="2018-05" db="EMBL/GenBank/DDBJ databases">
        <title>Genome Sequencing of selected type strains of the family Eggerthellaceae.</title>
        <authorList>
            <person name="Danylec N."/>
            <person name="Stoll D.A."/>
            <person name="Doetsch A."/>
            <person name="Huch M."/>
        </authorList>
    </citation>
    <scope>NUCLEOTIDE SEQUENCE [LARGE SCALE GENOMIC DNA]</scope>
    <source>
        <strain evidence="6">DSM 16107</strain>
    </source>
</reference>
<evidence type="ECO:0000313" key="4">
    <source>
        <dbReference type="EMBL" id="RNM40423.1"/>
    </source>
</evidence>
<dbReference type="PANTHER" id="PTHR43000">
    <property type="entry name" value="DTDP-D-GLUCOSE 4,6-DEHYDRATASE-RELATED"/>
    <property type="match status" value="1"/>
</dbReference>
<evidence type="ECO:0000313" key="5">
    <source>
        <dbReference type="Proteomes" id="UP000253817"/>
    </source>
</evidence>
<reference evidence="4" key="3">
    <citation type="journal article" date="2019" name="Microbiol. Resour. Announc.">
        <title>Draft Genome Sequences of Type Strains of Gordonibacter faecihominis, Paraeggerthella hongkongensis, Parvibacter caecicola,Slackia equolifaciens, Slackia faecicanis, and Slackia isoflavoniconvertens.</title>
        <authorList>
            <person name="Danylec N."/>
            <person name="Stoll D.A."/>
            <person name="Dotsch A."/>
            <person name="Huch M."/>
        </authorList>
    </citation>
    <scope>NUCLEOTIDE SEQUENCE</scope>
    <source>
        <strain evidence="4">DSM 16107</strain>
    </source>
</reference>
<evidence type="ECO:0000313" key="6">
    <source>
        <dbReference type="Proteomes" id="UP000270112"/>
    </source>
</evidence>
<dbReference type="InterPro" id="IPR001509">
    <property type="entry name" value="Epimerase_deHydtase"/>
</dbReference>
<protein>
    <recommendedName>
        <fullName evidence="2">NAD-dependent epimerase/dehydratase domain-containing protein</fullName>
    </recommendedName>
</protein>
<gene>
    <name evidence="3" type="ORF">C1876_16710</name>
    <name evidence="4" type="ORF">DMP09_14400</name>
</gene>
<dbReference type="OrthoDB" id="9803892at2"/>
<dbReference type="Proteomes" id="UP000270112">
    <property type="component" value="Unassembled WGS sequence"/>
</dbReference>
<dbReference type="SUPFAM" id="SSF51735">
    <property type="entry name" value="NAD(P)-binding Rossmann-fold domains"/>
    <property type="match status" value="1"/>
</dbReference>
<proteinExistence type="inferred from homology"/>
<dbReference type="InterPro" id="IPR036291">
    <property type="entry name" value="NAD(P)-bd_dom_sf"/>
</dbReference>
<dbReference type="EMBL" id="QICC01000083">
    <property type="protein sequence ID" value="RNM40423.1"/>
    <property type="molecule type" value="Genomic_DNA"/>
</dbReference>
<comment type="caution">
    <text evidence="4">The sequence shown here is derived from an EMBL/GenBank/DDBJ whole genome shotgun (WGS) entry which is preliminary data.</text>
</comment>
<dbReference type="AlphaFoldDB" id="A0A3N0ITV8"/>
<dbReference type="Proteomes" id="UP000253817">
    <property type="component" value="Unassembled WGS sequence"/>
</dbReference>
<comment type="similarity">
    <text evidence="1">Belongs to the NAD(P)-dependent epimerase/dehydratase family.</text>
</comment>
<dbReference type="EMBL" id="PPTT01000047">
    <property type="protein sequence ID" value="RDB64025.1"/>
    <property type="molecule type" value="Genomic_DNA"/>
</dbReference>
<dbReference type="RefSeq" id="WP_114547851.1">
    <property type="nucleotide sequence ID" value="NZ_PPTT01000047.1"/>
</dbReference>
<reference evidence="3 5" key="1">
    <citation type="journal article" date="2018" name="Elife">
        <title>Discovery and characterization of a prevalent human gut bacterial enzyme sufficient for the inactivation of a family of plant toxins.</title>
        <authorList>
            <person name="Koppel N."/>
            <person name="Bisanz J.E."/>
            <person name="Pandelia M.E."/>
            <person name="Turnbaugh P.J."/>
            <person name="Balskus E.P."/>
        </authorList>
    </citation>
    <scope>NUCLEOTIDE SEQUENCE [LARGE SCALE GENOMIC DNA]</scope>
    <source>
        <strain evidence="3 5">DSM 16107</strain>
    </source>
</reference>
<feature type="domain" description="NAD-dependent epimerase/dehydratase" evidence="2">
    <location>
        <begin position="3"/>
        <end position="232"/>
    </location>
</feature>
<dbReference type="Gene3D" id="3.40.50.720">
    <property type="entry name" value="NAD(P)-binding Rossmann-like Domain"/>
    <property type="match status" value="1"/>
</dbReference>
<organism evidence="4 6">
    <name type="scientific">Eggerthella sinensis</name>
    <dbReference type="NCBI Taxonomy" id="242230"/>
    <lineage>
        <taxon>Bacteria</taxon>
        <taxon>Bacillati</taxon>
        <taxon>Actinomycetota</taxon>
        <taxon>Coriobacteriia</taxon>
        <taxon>Eggerthellales</taxon>
        <taxon>Eggerthellaceae</taxon>
        <taxon>Eggerthella</taxon>
    </lineage>
</organism>
<dbReference type="Pfam" id="PF01370">
    <property type="entry name" value="Epimerase"/>
    <property type="match status" value="1"/>
</dbReference>
<keyword evidence="5" id="KW-1185">Reference proteome</keyword>
<dbReference type="CDD" id="cd08946">
    <property type="entry name" value="SDR_e"/>
    <property type="match status" value="1"/>
</dbReference>
<evidence type="ECO:0000259" key="2">
    <source>
        <dbReference type="Pfam" id="PF01370"/>
    </source>
</evidence>
<name>A0A3N0ITV8_9ACTN</name>
<sequence>MNILLTGAGGFLGKQILSDIGALGWDNMHVTAVSSQADALRSKSLKSENKNRSHSITYAKPREALSESELFEGAIVINCAFPRTVDGRNAAAGIRYVSDILQTSIKGKASGVINVSSQSVYSKEREHAATEFSLLSPESPYALAKFACELLTEAYCLNKVPYTNVRLASLIGPRFDQRVVNKIALKAVNQEPITIEESGCMFGFMDVRDASNGLIQLALSNPNTWRSTYNLGNEKSYSLTDIANSIERIMNSMDLTMPNIDFKPIERNKKINSEVDAQCFMNDFEWSPSFTLDQTVLDIVKAYLLDMRGE</sequence>
<evidence type="ECO:0000313" key="3">
    <source>
        <dbReference type="EMBL" id="RDB64025.1"/>
    </source>
</evidence>
<accession>A0A3N0ITV8</accession>
<evidence type="ECO:0000256" key="1">
    <source>
        <dbReference type="ARBA" id="ARBA00007637"/>
    </source>
</evidence>